<accession>A0A225UGT3</accession>
<keyword evidence="3" id="KW-1185">Reference proteome</keyword>
<dbReference type="GO" id="GO:0003964">
    <property type="term" value="F:RNA-directed DNA polymerase activity"/>
    <property type="evidence" value="ECO:0007669"/>
    <property type="project" value="UniProtKB-KW"/>
</dbReference>
<keyword evidence="2" id="KW-0808">Transferase</keyword>
<dbReference type="Proteomes" id="UP000198211">
    <property type="component" value="Unassembled WGS sequence"/>
</dbReference>
<name>A0A225UGT3_9STRA</name>
<comment type="caution">
    <text evidence="2">The sequence shown here is derived from an EMBL/GenBank/DDBJ whole genome shotgun (WGS) entry which is preliminary data.</text>
</comment>
<evidence type="ECO:0000313" key="3">
    <source>
        <dbReference type="Proteomes" id="UP000198211"/>
    </source>
</evidence>
<feature type="compositionally biased region" description="Basic residues" evidence="1">
    <location>
        <begin position="14"/>
        <end position="29"/>
    </location>
</feature>
<dbReference type="EMBL" id="NBNE01018518">
    <property type="protein sequence ID" value="OWY92228.1"/>
    <property type="molecule type" value="Genomic_DNA"/>
</dbReference>
<evidence type="ECO:0000313" key="2">
    <source>
        <dbReference type="EMBL" id="OWY92228.1"/>
    </source>
</evidence>
<keyword evidence="2" id="KW-0548">Nucleotidyltransferase</keyword>
<evidence type="ECO:0000256" key="1">
    <source>
        <dbReference type="SAM" id="MobiDB-lite"/>
    </source>
</evidence>
<organism evidence="2 3">
    <name type="scientific">Phytophthora megakarya</name>
    <dbReference type="NCBI Taxonomy" id="4795"/>
    <lineage>
        <taxon>Eukaryota</taxon>
        <taxon>Sar</taxon>
        <taxon>Stramenopiles</taxon>
        <taxon>Oomycota</taxon>
        <taxon>Peronosporomycetes</taxon>
        <taxon>Peronosporales</taxon>
        <taxon>Peronosporaceae</taxon>
        <taxon>Phytophthora</taxon>
    </lineage>
</organism>
<protein>
    <submittedName>
        <fullName evidence="2">Reverse transcriptase</fullName>
    </submittedName>
</protein>
<dbReference type="OrthoDB" id="122480at2759"/>
<dbReference type="AlphaFoldDB" id="A0A225UGT3"/>
<feature type="region of interest" description="Disordered" evidence="1">
    <location>
        <begin position="1"/>
        <end position="41"/>
    </location>
</feature>
<gene>
    <name evidence="2" type="ORF">PHMEG_00038851</name>
</gene>
<sequence length="163" mass="18124">MAEPGRNASESGIHKKKRRRKHKTLRKSRSGTETLHGLSAGQTQETTMVVETLNVLTRASTGYQYERMKLENPPTCASELTSLPVMSWKRFAKDLYDVRTEQLCILSERERMTSEAEELGQLFAGSPTECDDTLSGKTKQERFNEQSCTALASASSANAAFSV</sequence>
<keyword evidence="2" id="KW-0695">RNA-directed DNA polymerase</keyword>
<proteinExistence type="predicted"/>
<reference evidence="3" key="1">
    <citation type="submission" date="2017-03" db="EMBL/GenBank/DDBJ databases">
        <title>Phytopthora megakarya and P. palmivora, two closely related causual agents of cacao black pod achieved similar genome size and gene model numbers by different mechanisms.</title>
        <authorList>
            <person name="Ali S."/>
            <person name="Shao J."/>
            <person name="Larry D.J."/>
            <person name="Kronmiller B."/>
            <person name="Shen D."/>
            <person name="Strem M.D."/>
            <person name="Melnick R.L."/>
            <person name="Guiltinan M.J."/>
            <person name="Tyler B.M."/>
            <person name="Meinhardt L.W."/>
            <person name="Bailey B.A."/>
        </authorList>
    </citation>
    <scope>NUCLEOTIDE SEQUENCE [LARGE SCALE GENOMIC DNA]</scope>
    <source>
        <strain evidence="3">zdho120</strain>
    </source>
</reference>